<organism evidence="1 2">
    <name type="scientific">Shewanella surugensis</name>
    <dbReference type="NCBI Taxonomy" id="212020"/>
    <lineage>
        <taxon>Bacteria</taxon>
        <taxon>Pseudomonadati</taxon>
        <taxon>Pseudomonadota</taxon>
        <taxon>Gammaproteobacteria</taxon>
        <taxon>Alteromonadales</taxon>
        <taxon>Shewanellaceae</taxon>
        <taxon>Shewanella</taxon>
    </lineage>
</organism>
<comment type="caution">
    <text evidence="1">The sequence shown here is derived from an EMBL/GenBank/DDBJ whole genome shotgun (WGS) entry which is preliminary data.</text>
</comment>
<name>A0ABT0LIQ3_9GAMM</name>
<accession>A0ABT0LIQ3</accession>
<reference evidence="1 2" key="1">
    <citation type="submission" date="2022-01" db="EMBL/GenBank/DDBJ databases">
        <title>Whole genome-based taxonomy of the Shewanellaceae.</title>
        <authorList>
            <person name="Martin-Rodriguez A.J."/>
        </authorList>
    </citation>
    <scope>NUCLEOTIDE SEQUENCE [LARGE SCALE GENOMIC DNA]</scope>
    <source>
        <strain evidence="1 2">DSM 17177</strain>
    </source>
</reference>
<keyword evidence="2" id="KW-1185">Reference proteome</keyword>
<protein>
    <recommendedName>
        <fullName evidence="3">Glycine zipper family protein</fullName>
    </recommendedName>
</protein>
<dbReference type="Proteomes" id="UP001203423">
    <property type="component" value="Unassembled WGS sequence"/>
</dbReference>
<evidence type="ECO:0000313" key="1">
    <source>
        <dbReference type="EMBL" id="MCL1127578.1"/>
    </source>
</evidence>
<dbReference type="EMBL" id="JAKIKS010000176">
    <property type="protein sequence ID" value="MCL1127578.1"/>
    <property type="molecule type" value="Genomic_DNA"/>
</dbReference>
<dbReference type="RefSeq" id="WP_248943017.1">
    <property type="nucleotide sequence ID" value="NZ_JAKIKS010000176.1"/>
</dbReference>
<proteinExistence type="predicted"/>
<evidence type="ECO:0000313" key="2">
    <source>
        <dbReference type="Proteomes" id="UP001203423"/>
    </source>
</evidence>
<evidence type="ECO:0008006" key="3">
    <source>
        <dbReference type="Google" id="ProtNLM"/>
    </source>
</evidence>
<sequence>MRCKQSNAAFEMCETNTEDGANFSAGVLLDSNDYENDITALDQIESNPEKTFELANNNGTLYFDTMPSITDLQTFLAKYNMKIRLRFRMQVGFSSNLVGTNMADSSGVNSTIILELNYTPSKWVSDLDTYGECKSEKCKSPVANFQVTLADEVYQPTFRPEQAKKGGYYAEMGLKRSHSFNFPLVRTNMKTVDILGSPTKVAVYDYKYMKHKATYGFSVNLYAFGYIDMFDANILPDNIAGFNDLILTGWAGPSATWQSMQSTKSITEGFVVGAIGAAIGCGAGGYLGSFYGEQIDDCVAGSQLGEAIGVMTFGSFTKKVKTTGDAGLIVSTRAKIGSLFAGTLEGMVKGFGYQPKNMWDSKANAAIELRTELMYTVGRQSTGNSGTGSIGAL</sequence>
<gene>
    <name evidence="1" type="ORF">L2764_24665</name>
</gene>